<dbReference type="Proteomes" id="UP001255246">
    <property type="component" value="Unassembled WGS sequence"/>
</dbReference>
<evidence type="ECO:0000313" key="2">
    <source>
        <dbReference type="Proteomes" id="UP001255246"/>
    </source>
</evidence>
<sequence length="89" mass="9979">MASIRDLKKDINFVLGDIIEAVYQWEAATNNKNSEEGSALVDKAIDTFDYLMDKVNTKAEDKKAHFKSVRTELETKATELVEKLNALGS</sequence>
<protein>
    <submittedName>
        <fullName evidence="1">Uncharacterized protein</fullName>
    </submittedName>
</protein>
<name>A0ABU3A9Q2_9FLAO</name>
<accession>A0ABU3A9Q2</accession>
<dbReference type="RefSeq" id="WP_311350473.1">
    <property type="nucleotide sequence ID" value="NZ_JAVRHR010000002.1"/>
</dbReference>
<comment type="caution">
    <text evidence="1">The sequence shown here is derived from an EMBL/GenBank/DDBJ whole genome shotgun (WGS) entry which is preliminary data.</text>
</comment>
<organism evidence="1 2">
    <name type="scientific">Croceitalea rosinachiae</name>
    <dbReference type="NCBI Taxonomy" id="3075596"/>
    <lineage>
        <taxon>Bacteria</taxon>
        <taxon>Pseudomonadati</taxon>
        <taxon>Bacteroidota</taxon>
        <taxon>Flavobacteriia</taxon>
        <taxon>Flavobacteriales</taxon>
        <taxon>Flavobacteriaceae</taxon>
        <taxon>Croceitalea</taxon>
    </lineage>
</organism>
<keyword evidence="2" id="KW-1185">Reference proteome</keyword>
<dbReference type="EMBL" id="JAVRHR010000002">
    <property type="protein sequence ID" value="MDT0606904.1"/>
    <property type="molecule type" value="Genomic_DNA"/>
</dbReference>
<proteinExistence type="predicted"/>
<evidence type="ECO:0000313" key="1">
    <source>
        <dbReference type="EMBL" id="MDT0606904.1"/>
    </source>
</evidence>
<reference evidence="1 2" key="1">
    <citation type="submission" date="2023-09" db="EMBL/GenBank/DDBJ databases">
        <authorList>
            <person name="Rey-Velasco X."/>
        </authorList>
    </citation>
    <scope>NUCLEOTIDE SEQUENCE [LARGE SCALE GENOMIC DNA]</scope>
    <source>
        <strain evidence="1 2">F388</strain>
    </source>
</reference>
<gene>
    <name evidence="1" type="ORF">RM706_07675</name>
</gene>